<reference evidence="1" key="1">
    <citation type="submission" date="2015-12" db="EMBL/GenBank/DDBJ databases">
        <title>Gene expression during late stages of embryo sac development: a critical building block for successful pollen-pistil interactions.</title>
        <authorList>
            <person name="Liu Y."/>
            <person name="Joly V."/>
            <person name="Sabar M."/>
            <person name="Matton D.P."/>
        </authorList>
    </citation>
    <scope>NUCLEOTIDE SEQUENCE</scope>
</reference>
<organism evidence="1">
    <name type="scientific">Solanum chacoense</name>
    <name type="common">Chaco potato</name>
    <dbReference type="NCBI Taxonomy" id="4108"/>
    <lineage>
        <taxon>Eukaryota</taxon>
        <taxon>Viridiplantae</taxon>
        <taxon>Streptophyta</taxon>
        <taxon>Embryophyta</taxon>
        <taxon>Tracheophyta</taxon>
        <taxon>Spermatophyta</taxon>
        <taxon>Magnoliopsida</taxon>
        <taxon>eudicotyledons</taxon>
        <taxon>Gunneridae</taxon>
        <taxon>Pentapetalae</taxon>
        <taxon>asterids</taxon>
        <taxon>lamiids</taxon>
        <taxon>Solanales</taxon>
        <taxon>Solanaceae</taxon>
        <taxon>Solanoideae</taxon>
        <taxon>Solaneae</taxon>
        <taxon>Solanum</taxon>
    </lineage>
</organism>
<accession>A0A0V0HW64</accession>
<dbReference type="AlphaFoldDB" id="A0A0V0HW64"/>
<sequence length="74" mass="8731">MYCGLIGVIDSFLQRFLIEWFYRIGLHVTKSTARCPTLDLAILYQAIRLPPFKCNILRWIIYLKEILPLCIKIT</sequence>
<name>A0A0V0HW64_SOLCH</name>
<proteinExistence type="predicted"/>
<protein>
    <submittedName>
        <fullName evidence="1">Putative ovule protein</fullName>
    </submittedName>
</protein>
<evidence type="ECO:0000313" key="1">
    <source>
        <dbReference type="EMBL" id="JAP24591.1"/>
    </source>
</evidence>
<dbReference type="EMBL" id="GEDG01014219">
    <property type="protein sequence ID" value="JAP24591.1"/>
    <property type="molecule type" value="Transcribed_RNA"/>
</dbReference>